<feature type="transmembrane region" description="Helical" evidence="7">
    <location>
        <begin position="50"/>
        <end position="72"/>
    </location>
</feature>
<accession>A0A1Y5RDW3</accession>
<dbReference type="UniPathway" id="UPA00664"/>
<dbReference type="GO" id="GO:0008961">
    <property type="term" value="F:phosphatidylglycerol-prolipoprotein diacylglyceryl transferase activity"/>
    <property type="evidence" value="ECO:0007669"/>
    <property type="project" value="UniProtKB-UniRule"/>
</dbReference>
<feature type="transmembrane region" description="Helical" evidence="7">
    <location>
        <begin position="127"/>
        <end position="148"/>
    </location>
</feature>
<comment type="pathway">
    <text evidence="7">Protein modification; lipoprotein biosynthesis (diacylglyceryl transfer).</text>
</comment>
<comment type="subcellular location">
    <subcellularLocation>
        <location evidence="7">Cell membrane</location>
        <topology evidence="7">Multi-pass membrane protein</topology>
    </subcellularLocation>
</comment>
<feature type="transmembrane region" description="Helical" evidence="7">
    <location>
        <begin position="224"/>
        <end position="241"/>
    </location>
</feature>
<keyword evidence="8" id="KW-0449">Lipoprotein</keyword>
<evidence type="ECO:0000256" key="7">
    <source>
        <dbReference type="HAMAP-Rule" id="MF_01147"/>
    </source>
</evidence>
<keyword evidence="6 7" id="KW-0472">Membrane</keyword>
<dbReference type="STRING" id="658057.SAMN04488032_101516"/>
<evidence type="ECO:0000256" key="6">
    <source>
        <dbReference type="ARBA" id="ARBA00023136"/>
    </source>
</evidence>
<dbReference type="PANTHER" id="PTHR30589:SF0">
    <property type="entry name" value="PHOSPHATIDYLGLYCEROL--PROLIPOPROTEIN DIACYLGLYCERYL TRANSFERASE"/>
    <property type="match status" value="1"/>
</dbReference>
<feature type="transmembrane region" description="Helical" evidence="7">
    <location>
        <begin position="285"/>
        <end position="308"/>
    </location>
</feature>
<dbReference type="GO" id="GO:0005886">
    <property type="term" value="C:plasma membrane"/>
    <property type="evidence" value="ECO:0007669"/>
    <property type="project" value="UniProtKB-SubCell"/>
</dbReference>
<gene>
    <name evidence="7 8" type="primary">lgt</name>
    <name evidence="8" type="ORF">PAM7971_00131</name>
</gene>
<evidence type="ECO:0000256" key="3">
    <source>
        <dbReference type="ARBA" id="ARBA00022679"/>
    </source>
</evidence>
<dbReference type="EC" id="2.5.1.145" evidence="7"/>
<comment type="similarity">
    <text evidence="1 7">Belongs to the Lgt family.</text>
</comment>
<evidence type="ECO:0000256" key="2">
    <source>
        <dbReference type="ARBA" id="ARBA00022475"/>
    </source>
</evidence>
<dbReference type="EMBL" id="FWFW01000001">
    <property type="protein sequence ID" value="SLN12619.1"/>
    <property type="molecule type" value="Genomic_DNA"/>
</dbReference>
<evidence type="ECO:0000256" key="4">
    <source>
        <dbReference type="ARBA" id="ARBA00022692"/>
    </source>
</evidence>
<keyword evidence="8" id="KW-0328">Glycosyltransferase</keyword>
<evidence type="ECO:0000313" key="8">
    <source>
        <dbReference type="EMBL" id="SLN12619.1"/>
    </source>
</evidence>
<evidence type="ECO:0000256" key="5">
    <source>
        <dbReference type="ARBA" id="ARBA00022989"/>
    </source>
</evidence>
<sequence>MGGYAANHKVDSYPFAKTDARMYILPAVIRFPDISPVLFTLELGPIHFSLHWYALAYIAGVLIAWGLVVRALKATRLWPNGTPPMDRTQFEDLLSWLVLGVIVGGRLGYVLFYKPAYFLANPIEIPMVWQGGMAFHGGFFGVVVAAFLYGKSRKIALLSLADLLAMSAPAGLLLGRTANFVNAELWGRPSQVPWAVIFPGEAAQACATATTYCARHPSQLYEGLLEGAVLGTFLLVLVWRFGALKKPGLIAGLFVAGYGISRFIVEFFRQADAQFITPDNPLGHAFIGLSMGQILSVPMILIGLWLAVKAKPA</sequence>
<dbReference type="PANTHER" id="PTHR30589">
    <property type="entry name" value="PROLIPOPROTEIN DIACYLGLYCERYL TRANSFERASE"/>
    <property type="match status" value="1"/>
</dbReference>
<organism evidence="8 9">
    <name type="scientific">Pacificibacter marinus</name>
    <dbReference type="NCBI Taxonomy" id="658057"/>
    <lineage>
        <taxon>Bacteria</taxon>
        <taxon>Pseudomonadati</taxon>
        <taxon>Pseudomonadota</taxon>
        <taxon>Alphaproteobacteria</taxon>
        <taxon>Rhodobacterales</taxon>
        <taxon>Roseobacteraceae</taxon>
        <taxon>Pacificibacter</taxon>
    </lineage>
</organism>
<keyword evidence="9" id="KW-1185">Reference proteome</keyword>
<dbReference type="InterPro" id="IPR001640">
    <property type="entry name" value="Lgt"/>
</dbReference>
<reference evidence="8 9" key="1">
    <citation type="submission" date="2017-03" db="EMBL/GenBank/DDBJ databases">
        <authorList>
            <person name="Afonso C.L."/>
            <person name="Miller P.J."/>
            <person name="Scott M.A."/>
            <person name="Spackman E."/>
            <person name="Goraichik I."/>
            <person name="Dimitrov K.M."/>
            <person name="Suarez D.L."/>
            <person name="Swayne D.E."/>
        </authorList>
    </citation>
    <scope>NUCLEOTIDE SEQUENCE [LARGE SCALE GENOMIC DNA]</scope>
    <source>
        <strain evidence="8 9">CECT 7971</strain>
    </source>
</reference>
<feature type="transmembrane region" description="Helical" evidence="7">
    <location>
        <begin position="248"/>
        <end position="265"/>
    </location>
</feature>
<name>A0A1Y5RDW3_9RHOB</name>
<feature type="binding site" evidence="7">
    <location>
        <position position="176"/>
    </location>
    <ligand>
        <name>a 1,2-diacyl-sn-glycero-3-phospho-(1'-sn-glycerol)</name>
        <dbReference type="ChEBI" id="CHEBI:64716"/>
    </ligand>
</feature>
<evidence type="ECO:0000256" key="1">
    <source>
        <dbReference type="ARBA" id="ARBA00007150"/>
    </source>
</evidence>
<dbReference type="Pfam" id="PF01790">
    <property type="entry name" value="LGT"/>
    <property type="match status" value="1"/>
</dbReference>
<evidence type="ECO:0000313" key="9">
    <source>
        <dbReference type="Proteomes" id="UP000193307"/>
    </source>
</evidence>
<dbReference type="HAMAP" id="MF_01147">
    <property type="entry name" value="Lgt"/>
    <property type="match status" value="1"/>
</dbReference>
<dbReference type="PROSITE" id="PS01311">
    <property type="entry name" value="LGT"/>
    <property type="match status" value="1"/>
</dbReference>
<comment type="function">
    <text evidence="7">Catalyzes the transfer of the diacylglyceryl group from phosphatidylglycerol to the sulfhydryl group of the N-terminal cysteine of a prolipoprotein, the first step in the formation of mature lipoproteins.</text>
</comment>
<keyword evidence="3 7" id="KW-0808">Transferase</keyword>
<keyword evidence="2 7" id="KW-1003">Cell membrane</keyword>
<keyword evidence="4 7" id="KW-0812">Transmembrane</keyword>
<dbReference type="Proteomes" id="UP000193307">
    <property type="component" value="Unassembled WGS sequence"/>
</dbReference>
<dbReference type="AlphaFoldDB" id="A0A1Y5RDW3"/>
<feature type="transmembrane region" description="Helical" evidence="7">
    <location>
        <begin position="93"/>
        <end position="112"/>
    </location>
</feature>
<dbReference type="GO" id="GO:0042158">
    <property type="term" value="P:lipoprotein biosynthetic process"/>
    <property type="evidence" value="ECO:0007669"/>
    <property type="project" value="UniProtKB-UniRule"/>
</dbReference>
<proteinExistence type="inferred from homology"/>
<feature type="transmembrane region" description="Helical" evidence="7">
    <location>
        <begin position="155"/>
        <end position="175"/>
    </location>
</feature>
<protein>
    <recommendedName>
        <fullName evidence="7">Phosphatidylglycerol--prolipoprotein diacylglyceryl transferase</fullName>
        <ecNumber evidence="7">2.5.1.145</ecNumber>
    </recommendedName>
</protein>
<dbReference type="NCBIfam" id="TIGR00544">
    <property type="entry name" value="lgt"/>
    <property type="match status" value="1"/>
</dbReference>
<keyword evidence="5 7" id="KW-1133">Transmembrane helix</keyword>
<comment type="catalytic activity">
    <reaction evidence="7">
        <text>L-cysteinyl-[prolipoprotein] + a 1,2-diacyl-sn-glycero-3-phospho-(1'-sn-glycerol) = an S-1,2-diacyl-sn-glyceryl-L-cysteinyl-[prolipoprotein] + sn-glycerol 1-phosphate + H(+)</text>
        <dbReference type="Rhea" id="RHEA:56712"/>
        <dbReference type="Rhea" id="RHEA-COMP:14679"/>
        <dbReference type="Rhea" id="RHEA-COMP:14680"/>
        <dbReference type="ChEBI" id="CHEBI:15378"/>
        <dbReference type="ChEBI" id="CHEBI:29950"/>
        <dbReference type="ChEBI" id="CHEBI:57685"/>
        <dbReference type="ChEBI" id="CHEBI:64716"/>
        <dbReference type="ChEBI" id="CHEBI:140658"/>
        <dbReference type="EC" id="2.5.1.145"/>
    </reaction>
</comment>